<accession>A0AA35Y0M0</accession>
<evidence type="ECO:0000313" key="2">
    <source>
        <dbReference type="EMBL" id="CAI9119764.1"/>
    </source>
</evidence>
<protein>
    <submittedName>
        <fullName evidence="2">Uncharacterized protein</fullName>
    </submittedName>
</protein>
<reference evidence="2" key="1">
    <citation type="submission" date="2023-03" db="EMBL/GenBank/DDBJ databases">
        <authorList>
            <person name="Cleenwerck I."/>
        </authorList>
    </citation>
    <scope>NUCLEOTIDE SEQUENCE</scope>
    <source>
        <strain evidence="2">LMG 32879</strain>
    </source>
</reference>
<organism evidence="2 3">
    <name type="scientific">Brytella acorum</name>
    <dbReference type="NCBI Taxonomy" id="2959299"/>
    <lineage>
        <taxon>Bacteria</taxon>
        <taxon>Pseudomonadati</taxon>
        <taxon>Pseudomonadota</taxon>
        <taxon>Alphaproteobacteria</taxon>
        <taxon>Acetobacterales</taxon>
        <taxon>Acetobacteraceae</taxon>
        <taxon>Brytella</taxon>
    </lineage>
</organism>
<evidence type="ECO:0000313" key="3">
    <source>
        <dbReference type="Proteomes" id="UP001176960"/>
    </source>
</evidence>
<name>A0AA35Y0M0_9PROT</name>
<dbReference type="RefSeq" id="WP_289841548.1">
    <property type="nucleotide sequence ID" value="NZ_CATKSH010000002.1"/>
</dbReference>
<gene>
    <name evidence="2" type="ORF">LMG32879_000589</name>
</gene>
<feature type="region of interest" description="Disordered" evidence="1">
    <location>
        <begin position="103"/>
        <end position="133"/>
    </location>
</feature>
<dbReference type="EMBL" id="CATKSH010000002">
    <property type="protein sequence ID" value="CAI9119764.1"/>
    <property type="molecule type" value="Genomic_DNA"/>
</dbReference>
<dbReference type="Proteomes" id="UP001176960">
    <property type="component" value="Unassembled WGS sequence"/>
</dbReference>
<dbReference type="PROSITE" id="PS51257">
    <property type="entry name" value="PROKAR_LIPOPROTEIN"/>
    <property type="match status" value="1"/>
</dbReference>
<sequence length="133" mass="14165">MSHVSRRMIPSILALLALASCATGRERDLMERQSPSTLLTSYLIASGMAERHMASRLARHQASEQDISALVAANRNAWMSVRKAILLPSTKNLKDADLGLESLISEAGPGNSGVSTESSEGRAPRATPLVPAN</sequence>
<proteinExistence type="predicted"/>
<dbReference type="AlphaFoldDB" id="A0AA35Y0M0"/>
<comment type="caution">
    <text evidence="2">The sequence shown here is derived from an EMBL/GenBank/DDBJ whole genome shotgun (WGS) entry which is preliminary data.</text>
</comment>
<evidence type="ECO:0000256" key="1">
    <source>
        <dbReference type="SAM" id="MobiDB-lite"/>
    </source>
</evidence>
<keyword evidence="3" id="KW-1185">Reference proteome</keyword>